<reference evidence="2 3" key="1">
    <citation type="submission" date="2018-12" db="EMBL/GenBank/DDBJ databases">
        <title>Complete Genome Sequence of the Corallopyronin A producing Myxobacterium Corallococcus coralloides B035.</title>
        <authorList>
            <person name="Bouhired S.M."/>
            <person name="Rupp O."/>
            <person name="Blom J."/>
            <person name="Schaeberle T.F."/>
            <person name="Kehraus S."/>
            <person name="Schiefer A."/>
            <person name="Pfarr K."/>
            <person name="Goesmann A."/>
            <person name="Hoerauf A."/>
            <person name="Koenig G.M."/>
        </authorList>
    </citation>
    <scope>NUCLEOTIDE SEQUENCE [LARGE SCALE GENOMIC DNA]</scope>
    <source>
        <strain evidence="2 3">B035</strain>
    </source>
</reference>
<proteinExistence type="predicted"/>
<dbReference type="InterPro" id="IPR014710">
    <property type="entry name" value="RmlC-like_jellyroll"/>
</dbReference>
<dbReference type="PROSITE" id="PS50042">
    <property type="entry name" value="CNMP_BINDING_3"/>
    <property type="match status" value="1"/>
</dbReference>
<dbReference type="InterPro" id="IPR018490">
    <property type="entry name" value="cNMP-bd_dom_sf"/>
</dbReference>
<dbReference type="SUPFAM" id="SSF51206">
    <property type="entry name" value="cAMP-binding domain-like"/>
    <property type="match status" value="1"/>
</dbReference>
<dbReference type="RefSeq" id="WP_128799306.1">
    <property type="nucleotide sequence ID" value="NZ_CP034669.1"/>
</dbReference>
<dbReference type="CDD" id="cd00038">
    <property type="entry name" value="CAP_ED"/>
    <property type="match status" value="1"/>
</dbReference>
<name>A0A410S1H1_CORCK</name>
<dbReference type="EMBL" id="CP034669">
    <property type="protein sequence ID" value="QAT88065.1"/>
    <property type="molecule type" value="Genomic_DNA"/>
</dbReference>
<dbReference type="AlphaFoldDB" id="A0A410S1H1"/>
<evidence type="ECO:0000313" key="2">
    <source>
        <dbReference type="EMBL" id="QAT88065.1"/>
    </source>
</evidence>
<dbReference type="SMART" id="SM00100">
    <property type="entry name" value="cNMP"/>
    <property type="match status" value="1"/>
</dbReference>
<dbReference type="Pfam" id="PF00027">
    <property type="entry name" value="cNMP_binding"/>
    <property type="match status" value="1"/>
</dbReference>
<organism evidence="2 3">
    <name type="scientific">Corallococcus coralloides</name>
    <name type="common">Myxococcus coralloides</name>
    <dbReference type="NCBI Taxonomy" id="184914"/>
    <lineage>
        <taxon>Bacteria</taxon>
        <taxon>Pseudomonadati</taxon>
        <taxon>Myxococcota</taxon>
        <taxon>Myxococcia</taxon>
        <taxon>Myxococcales</taxon>
        <taxon>Cystobacterineae</taxon>
        <taxon>Myxococcaceae</taxon>
        <taxon>Corallococcus</taxon>
    </lineage>
</organism>
<dbReference type="Gene3D" id="2.60.120.10">
    <property type="entry name" value="Jelly Rolls"/>
    <property type="match status" value="1"/>
</dbReference>
<evidence type="ECO:0000313" key="3">
    <source>
        <dbReference type="Proteomes" id="UP000288758"/>
    </source>
</evidence>
<protein>
    <submittedName>
        <fullName evidence="2">Cyclic nucleotide-binding domain-containing protein</fullName>
    </submittedName>
</protein>
<evidence type="ECO:0000259" key="1">
    <source>
        <dbReference type="PROSITE" id="PS50042"/>
    </source>
</evidence>
<sequence length="196" mass="22681">MRFPKLFERLATLAPLPPEEWTKAETLAKEQSLAKRELFMRPGDAADRFAVVLQGVFRGVRVSPRGGESIKAFRAEGELIGAYAEMLQRRPSMTAIEALEPSRVLVFQTRDFQALEQGHVCWERLARRVAEQHFLLKERREQEFLELSAEERLVNFWEEHPHLKGRIPQRDVAAYLGITEVGLSRIMSRRRKRAAD</sequence>
<dbReference type="InterPro" id="IPR000595">
    <property type="entry name" value="cNMP-bd_dom"/>
</dbReference>
<feature type="domain" description="Cyclic nucleotide-binding" evidence="1">
    <location>
        <begin position="12"/>
        <end position="115"/>
    </location>
</feature>
<gene>
    <name evidence="2" type="ORF">EJ065_6536</name>
</gene>
<accession>A0A410S1H1</accession>
<dbReference type="Proteomes" id="UP000288758">
    <property type="component" value="Chromosome"/>
</dbReference>